<proteinExistence type="predicted"/>
<gene>
    <name evidence="2" type="ORF">G3A50_02330</name>
</gene>
<name>A0A6P1YHA3_9HYPH</name>
<keyword evidence="1" id="KW-1133">Transmembrane helix</keyword>
<accession>A0A6P1YHA3</accession>
<keyword evidence="1" id="KW-0472">Membrane</keyword>
<dbReference type="RefSeq" id="WP_163073737.1">
    <property type="nucleotide sequence ID" value="NZ_CP048630.1"/>
</dbReference>
<organism evidence="2 3">
    <name type="scientific">Ancylobacter pratisalsi</name>
    <dbReference type="NCBI Taxonomy" id="1745854"/>
    <lineage>
        <taxon>Bacteria</taxon>
        <taxon>Pseudomonadati</taxon>
        <taxon>Pseudomonadota</taxon>
        <taxon>Alphaproteobacteria</taxon>
        <taxon>Hyphomicrobiales</taxon>
        <taxon>Xanthobacteraceae</taxon>
        <taxon>Ancylobacter</taxon>
    </lineage>
</organism>
<reference evidence="2 3" key="1">
    <citation type="submission" date="2020-02" db="EMBL/GenBank/DDBJ databases">
        <authorList>
            <person name="Li G."/>
        </authorList>
    </citation>
    <scope>NUCLEOTIDE SEQUENCE [LARGE SCALE GENOMIC DNA]</scope>
    <source>
        <strain evidence="2 3">DSM 102029</strain>
    </source>
</reference>
<sequence>MTLAIELGWWIAPAAITAISYVVAFWSIPEPQPSSFLPDLGPAITGFINLSVATIISLVAWLVWSLLS</sequence>
<dbReference type="KEGG" id="apra:G3A50_02330"/>
<dbReference type="EMBL" id="CP048630">
    <property type="protein sequence ID" value="QIB32667.1"/>
    <property type="molecule type" value="Genomic_DNA"/>
</dbReference>
<keyword evidence="3" id="KW-1185">Reference proteome</keyword>
<keyword evidence="1" id="KW-0812">Transmembrane</keyword>
<evidence type="ECO:0000313" key="3">
    <source>
        <dbReference type="Proteomes" id="UP000464751"/>
    </source>
</evidence>
<evidence type="ECO:0000313" key="2">
    <source>
        <dbReference type="EMBL" id="QIB32667.1"/>
    </source>
</evidence>
<feature type="transmembrane region" description="Helical" evidence="1">
    <location>
        <begin position="7"/>
        <end position="28"/>
    </location>
</feature>
<dbReference type="Proteomes" id="UP000464751">
    <property type="component" value="Chromosome"/>
</dbReference>
<feature type="transmembrane region" description="Helical" evidence="1">
    <location>
        <begin position="40"/>
        <end position="64"/>
    </location>
</feature>
<dbReference type="AlphaFoldDB" id="A0A6P1YHA3"/>
<protein>
    <submittedName>
        <fullName evidence="2">Uncharacterized protein</fullName>
    </submittedName>
</protein>
<evidence type="ECO:0000256" key="1">
    <source>
        <dbReference type="SAM" id="Phobius"/>
    </source>
</evidence>